<evidence type="ECO:0000313" key="2">
    <source>
        <dbReference type="EMBL" id="MBC5662181.1"/>
    </source>
</evidence>
<accession>A0A8I0AKY0</accession>
<comment type="caution">
    <text evidence="2">The sequence shown here is derived from an EMBL/GenBank/DDBJ whole genome shotgun (WGS) entry which is preliminary data.</text>
</comment>
<gene>
    <name evidence="2" type="ORF">H8S09_04620</name>
</gene>
<dbReference type="AlphaFoldDB" id="A0A8I0AKY0"/>
<sequence>MQDVILLVSTSAIFIFGYFLMKKLDVFLENNFEPITQNQITQIALWRDSKKSPVVDFFIGCLNKFAVDQSQM</sequence>
<evidence type="ECO:0000313" key="3">
    <source>
        <dbReference type="Proteomes" id="UP000615234"/>
    </source>
</evidence>
<dbReference type="Proteomes" id="UP000615234">
    <property type="component" value="Unassembled WGS sequence"/>
</dbReference>
<feature type="transmembrane region" description="Helical" evidence="1">
    <location>
        <begin position="6"/>
        <end position="21"/>
    </location>
</feature>
<keyword evidence="1" id="KW-1133">Transmembrane helix</keyword>
<name>A0A8I0AKY0_9FIRM</name>
<keyword evidence="1" id="KW-0812">Transmembrane</keyword>
<organism evidence="2 3">
    <name type="scientific">Coprococcus hominis</name>
    <name type="common">ex Liu et al. 2022</name>
    <dbReference type="NCBI Taxonomy" id="2763039"/>
    <lineage>
        <taxon>Bacteria</taxon>
        <taxon>Bacillati</taxon>
        <taxon>Bacillota</taxon>
        <taxon>Clostridia</taxon>
        <taxon>Lachnospirales</taxon>
        <taxon>Lachnospiraceae</taxon>
        <taxon>Coprococcus</taxon>
    </lineage>
</organism>
<proteinExistence type="predicted"/>
<keyword evidence="1" id="KW-0472">Membrane</keyword>
<dbReference type="RefSeq" id="WP_186847446.1">
    <property type="nucleotide sequence ID" value="NZ_JACOOX010000002.1"/>
</dbReference>
<keyword evidence="3" id="KW-1185">Reference proteome</keyword>
<reference evidence="2 3" key="1">
    <citation type="submission" date="2020-08" db="EMBL/GenBank/DDBJ databases">
        <title>Genome public.</title>
        <authorList>
            <person name="Liu C."/>
            <person name="Sun Q."/>
        </authorList>
    </citation>
    <scope>NUCLEOTIDE SEQUENCE [LARGE SCALE GENOMIC DNA]</scope>
    <source>
        <strain evidence="2 3">NSJ-10</strain>
    </source>
</reference>
<dbReference type="EMBL" id="JACOOX010000002">
    <property type="protein sequence ID" value="MBC5662181.1"/>
    <property type="molecule type" value="Genomic_DNA"/>
</dbReference>
<evidence type="ECO:0000256" key="1">
    <source>
        <dbReference type="SAM" id="Phobius"/>
    </source>
</evidence>
<protein>
    <submittedName>
        <fullName evidence="2">Uncharacterized protein</fullName>
    </submittedName>
</protein>